<dbReference type="InterPro" id="IPR016162">
    <property type="entry name" value="Ald_DH_N"/>
</dbReference>
<keyword evidence="3" id="KW-0520">NAD</keyword>
<evidence type="ECO:0000256" key="1">
    <source>
        <dbReference type="ARBA" id="ARBA00009986"/>
    </source>
</evidence>
<evidence type="ECO:0000256" key="7">
    <source>
        <dbReference type="ARBA" id="ARBA00047421"/>
    </source>
</evidence>
<comment type="pathway">
    <text evidence="5">Amine and polyamine biosynthesis; betaine biosynthesis via choline pathway; betaine from betaine aldehyde: step 1/1.</text>
</comment>
<dbReference type="InterPro" id="IPR016161">
    <property type="entry name" value="Ald_DH/histidinol_DH"/>
</dbReference>
<evidence type="ECO:0000256" key="8">
    <source>
        <dbReference type="ARBA" id="ARBA00049215"/>
    </source>
</evidence>
<name>A0A438JIR9_VITVI</name>
<evidence type="ECO:0000259" key="9">
    <source>
        <dbReference type="Pfam" id="PF00171"/>
    </source>
</evidence>
<reference evidence="10 11" key="1">
    <citation type="journal article" date="2018" name="PLoS Genet.">
        <title>Population sequencing reveals clonal diversity and ancestral inbreeding in the grapevine cultivar Chardonnay.</title>
        <authorList>
            <person name="Roach M.J."/>
            <person name="Johnson D.L."/>
            <person name="Bohlmann J."/>
            <person name="van Vuuren H.J."/>
            <person name="Jones S.J."/>
            <person name="Pretorius I.S."/>
            <person name="Schmidt S.A."/>
            <person name="Borneman A.R."/>
        </authorList>
    </citation>
    <scope>NUCLEOTIDE SEQUENCE [LARGE SCALE GENOMIC DNA]</scope>
    <source>
        <strain evidence="11">cv. Chardonnay</strain>
        <tissue evidence="10">Leaf</tissue>
    </source>
</reference>
<dbReference type="GO" id="GO:0019145">
    <property type="term" value="F:aminobutyraldehyde dehydrogenase (NAD+) activity"/>
    <property type="evidence" value="ECO:0007669"/>
    <property type="project" value="UniProtKB-EC"/>
</dbReference>
<dbReference type="AlphaFoldDB" id="A0A438JIR9"/>
<dbReference type="InterPro" id="IPR015590">
    <property type="entry name" value="Aldehyde_DH_dom"/>
</dbReference>
<comment type="similarity">
    <text evidence="1">Belongs to the aldehyde dehydrogenase family.</text>
</comment>
<dbReference type="Proteomes" id="UP000288805">
    <property type="component" value="Unassembled WGS sequence"/>
</dbReference>
<evidence type="ECO:0000256" key="2">
    <source>
        <dbReference type="ARBA" id="ARBA00023002"/>
    </source>
</evidence>
<keyword evidence="4" id="KW-0915">Sodium</keyword>
<comment type="catalytic activity">
    <reaction evidence="7">
        <text>3-aminopropanal + NAD(+) + H2O = beta-alanine + NADH + 2 H(+)</text>
        <dbReference type="Rhea" id="RHEA:30695"/>
        <dbReference type="ChEBI" id="CHEBI:15377"/>
        <dbReference type="ChEBI" id="CHEBI:15378"/>
        <dbReference type="ChEBI" id="CHEBI:57540"/>
        <dbReference type="ChEBI" id="CHEBI:57945"/>
        <dbReference type="ChEBI" id="CHEBI:57966"/>
        <dbReference type="ChEBI" id="CHEBI:58374"/>
    </reaction>
    <physiologicalReaction direction="left-to-right" evidence="7">
        <dbReference type="Rhea" id="RHEA:30696"/>
    </physiologicalReaction>
</comment>
<dbReference type="Pfam" id="PF00171">
    <property type="entry name" value="Aldedh"/>
    <property type="match status" value="3"/>
</dbReference>
<dbReference type="PANTHER" id="PTHR43860:SF2">
    <property type="entry name" value="BETAINE ALDEHYDE DEHYDROGENASE-RELATED"/>
    <property type="match status" value="1"/>
</dbReference>
<sequence>MMAVPIPSRQLFTDGEWREPLLKKRIPIINPATQEIIGFNNTPVQLFVLPLKMWILPVEAARRAFSKPDSWASTSGSFRAKFLRAIADKILERKIELAKLEVVDCGKPIDEAISDMVSVAGCFKYYAELAEALDAQQRIPISIPMESFKTHVLKEPIGVVALITPWTCLELAEVCRDVALPPGVLNILTGLGPEAGAPLASHPHVDKVWKSSSLSSIKKCIILNIAHHVYPVVYCGLVVSFIRMDFYQNSHSYVGSLSDCIYWKHCNRNQNHDNCSSNDQAYFTRACGKSPILVFEDVDLDNAIEWTLYGCFPNNGQICSATSGFLFISTEEGCRLGAIVSEGQYEKILNFISTAKSEGATILYGGVPPSGEILLLILITISQLYHLAFVADPHVFVMAAFEERIFIEPTIITDFMVALFAVGLDSYGLGAAVVSNDLERCERLTKVLQAGVVWVNCSQPCFDQAPWGGIKHSGIGRELGEWYDNFQGLENYLTVKQVTQYTSDKQWGWYSPP</sequence>
<accession>A0A438JIR9</accession>
<dbReference type="InterPro" id="IPR016160">
    <property type="entry name" value="Ald_DH_CS_CYS"/>
</dbReference>
<comment type="catalytic activity">
    <reaction evidence="8">
        <text>4-aminobutanal + NAD(+) + H2O = 4-aminobutanoate + NADH + 2 H(+)</text>
        <dbReference type="Rhea" id="RHEA:19105"/>
        <dbReference type="ChEBI" id="CHEBI:15377"/>
        <dbReference type="ChEBI" id="CHEBI:15378"/>
        <dbReference type="ChEBI" id="CHEBI:57540"/>
        <dbReference type="ChEBI" id="CHEBI:57945"/>
        <dbReference type="ChEBI" id="CHEBI:58264"/>
        <dbReference type="ChEBI" id="CHEBI:59888"/>
        <dbReference type="EC" id="1.2.1.19"/>
    </reaction>
    <physiologicalReaction direction="left-to-right" evidence="8">
        <dbReference type="Rhea" id="RHEA:19106"/>
    </physiologicalReaction>
</comment>
<dbReference type="PROSITE" id="PS00070">
    <property type="entry name" value="ALDEHYDE_DEHYDR_CYS"/>
    <property type="match status" value="1"/>
</dbReference>
<evidence type="ECO:0000313" key="11">
    <source>
        <dbReference type="Proteomes" id="UP000288805"/>
    </source>
</evidence>
<evidence type="ECO:0000256" key="5">
    <source>
        <dbReference type="ARBA" id="ARBA00037921"/>
    </source>
</evidence>
<feature type="domain" description="Aldehyde dehydrogenase" evidence="9">
    <location>
        <begin position="426"/>
        <end position="498"/>
    </location>
</feature>
<protein>
    <recommendedName>
        <fullName evidence="6">aminobutyraldehyde dehydrogenase</fullName>
        <ecNumber evidence="6">1.2.1.19</ecNumber>
    </recommendedName>
</protein>
<evidence type="ECO:0000256" key="4">
    <source>
        <dbReference type="ARBA" id="ARBA00023053"/>
    </source>
</evidence>
<organism evidence="10 11">
    <name type="scientific">Vitis vinifera</name>
    <name type="common">Grape</name>
    <dbReference type="NCBI Taxonomy" id="29760"/>
    <lineage>
        <taxon>Eukaryota</taxon>
        <taxon>Viridiplantae</taxon>
        <taxon>Streptophyta</taxon>
        <taxon>Embryophyta</taxon>
        <taxon>Tracheophyta</taxon>
        <taxon>Spermatophyta</taxon>
        <taxon>Magnoliopsida</taxon>
        <taxon>eudicotyledons</taxon>
        <taxon>Gunneridae</taxon>
        <taxon>Pentapetalae</taxon>
        <taxon>rosids</taxon>
        <taxon>Vitales</taxon>
        <taxon>Vitaceae</taxon>
        <taxon>Viteae</taxon>
        <taxon>Vitis</taxon>
    </lineage>
</organism>
<dbReference type="GO" id="GO:0110095">
    <property type="term" value="P:cellular detoxification of aldehyde"/>
    <property type="evidence" value="ECO:0007669"/>
    <property type="project" value="UniProtKB-ARBA"/>
</dbReference>
<dbReference type="PANTHER" id="PTHR43860">
    <property type="entry name" value="BETAINE ALDEHYDE DEHYDROGENASE"/>
    <property type="match status" value="1"/>
</dbReference>
<dbReference type="EMBL" id="QGNW01000040">
    <property type="protein sequence ID" value="RVX08847.1"/>
    <property type="molecule type" value="Genomic_DNA"/>
</dbReference>
<dbReference type="EC" id="1.2.1.19" evidence="6"/>
<evidence type="ECO:0000256" key="3">
    <source>
        <dbReference type="ARBA" id="ARBA00023027"/>
    </source>
</evidence>
<dbReference type="Gene3D" id="3.40.309.10">
    <property type="entry name" value="Aldehyde Dehydrogenase, Chain A, domain 2"/>
    <property type="match status" value="2"/>
</dbReference>
<comment type="caution">
    <text evidence="10">The sequence shown here is derived from an EMBL/GenBank/DDBJ whole genome shotgun (WGS) entry which is preliminary data.</text>
</comment>
<keyword evidence="2" id="KW-0560">Oxidoreductase</keyword>
<feature type="domain" description="Aldehyde dehydrogenase" evidence="9">
    <location>
        <begin position="287"/>
        <end position="324"/>
    </location>
</feature>
<feature type="domain" description="Aldehyde dehydrogenase" evidence="9">
    <location>
        <begin position="55"/>
        <end position="166"/>
    </location>
</feature>
<evidence type="ECO:0000313" key="10">
    <source>
        <dbReference type="EMBL" id="RVX08847.1"/>
    </source>
</evidence>
<dbReference type="SUPFAM" id="SSF53720">
    <property type="entry name" value="ALDH-like"/>
    <property type="match status" value="2"/>
</dbReference>
<gene>
    <name evidence="10" type="primary">ALDH10A8_4</name>
    <name evidence="10" type="ORF">CK203_010828</name>
</gene>
<dbReference type="Gene3D" id="3.40.605.10">
    <property type="entry name" value="Aldehyde Dehydrogenase, Chain A, domain 1"/>
    <property type="match status" value="3"/>
</dbReference>
<proteinExistence type="inferred from homology"/>
<dbReference type="InterPro" id="IPR016163">
    <property type="entry name" value="Ald_DH_C"/>
</dbReference>
<evidence type="ECO:0000256" key="6">
    <source>
        <dbReference type="ARBA" id="ARBA00039138"/>
    </source>
</evidence>